<comment type="caution">
    <text evidence="2">The sequence shown here is derived from an EMBL/GenBank/DDBJ whole genome shotgun (WGS) entry which is preliminary data.</text>
</comment>
<feature type="transmembrane region" description="Helical" evidence="1">
    <location>
        <begin position="258"/>
        <end position="279"/>
    </location>
</feature>
<evidence type="ECO:0000313" key="2">
    <source>
        <dbReference type="EMBL" id="POS02952.1"/>
    </source>
</evidence>
<reference evidence="2 3" key="1">
    <citation type="submission" date="2018-01" db="EMBL/GenBank/DDBJ databases">
        <title>Genomic Encyclopedia of Type Strains, Phase I: the one thousand microbial genomes (KMG-I) project.</title>
        <authorList>
            <person name="Goeker M."/>
        </authorList>
    </citation>
    <scope>NUCLEOTIDE SEQUENCE [LARGE SCALE GENOMIC DNA]</scope>
    <source>
        <strain evidence="2 3">DSM 17960</strain>
    </source>
</reference>
<dbReference type="PANTHER" id="PTHR37305:SF1">
    <property type="entry name" value="MEMBRANE PROTEIN"/>
    <property type="match status" value="1"/>
</dbReference>
<dbReference type="EMBL" id="PQNY01000001">
    <property type="protein sequence ID" value="POS02952.1"/>
    <property type="molecule type" value="Genomic_DNA"/>
</dbReference>
<evidence type="ECO:0000256" key="1">
    <source>
        <dbReference type="SAM" id="Phobius"/>
    </source>
</evidence>
<keyword evidence="1" id="KW-1133">Transmembrane helix</keyword>
<feature type="transmembrane region" description="Helical" evidence="1">
    <location>
        <begin position="20"/>
        <end position="43"/>
    </location>
</feature>
<dbReference type="GO" id="GO:0140359">
    <property type="term" value="F:ABC-type transporter activity"/>
    <property type="evidence" value="ECO:0007669"/>
    <property type="project" value="InterPro"/>
</dbReference>
<name>A0A2S4NB74_9FLAO</name>
<keyword evidence="1" id="KW-0812">Transmembrane</keyword>
<keyword evidence="3" id="KW-1185">Reference proteome</keyword>
<keyword evidence="1" id="KW-0472">Membrane</keyword>
<feature type="transmembrane region" description="Helical" evidence="1">
    <location>
        <begin position="63"/>
        <end position="84"/>
    </location>
</feature>
<gene>
    <name evidence="2" type="ORF">Q361_10150</name>
</gene>
<dbReference type="Pfam" id="PF12679">
    <property type="entry name" value="ABC2_membrane_2"/>
    <property type="match status" value="1"/>
</dbReference>
<proteinExistence type="predicted"/>
<protein>
    <recommendedName>
        <fullName evidence="4">ABC-type transport system involved in multi-copper enzyme maturation permease subunit</fullName>
    </recommendedName>
</protein>
<dbReference type="RefSeq" id="WP_103724700.1">
    <property type="nucleotide sequence ID" value="NZ_PQNY01000001.1"/>
</dbReference>
<evidence type="ECO:0000313" key="3">
    <source>
        <dbReference type="Proteomes" id="UP000237056"/>
    </source>
</evidence>
<evidence type="ECO:0008006" key="4">
    <source>
        <dbReference type="Google" id="ProtNLM"/>
    </source>
</evidence>
<dbReference type="OrthoDB" id="1452202at2"/>
<dbReference type="PANTHER" id="PTHR37305">
    <property type="entry name" value="INTEGRAL MEMBRANE PROTEIN-RELATED"/>
    <property type="match status" value="1"/>
</dbReference>
<dbReference type="Proteomes" id="UP000237056">
    <property type="component" value="Unassembled WGS sequence"/>
</dbReference>
<feature type="transmembrane region" description="Helical" evidence="1">
    <location>
        <begin position="177"/>
        <end position="195"/>
    </location>
</feature>
<dbReference type="AlphaFoldDB" id="A0A2S4NB74"/>
<accession>A0A2S4NB74</accession>
<feature type="transmembrane region" description="Helical" evidence="1">
    <location>
        <begin position="105"/>
        <end position="131"/>
    </location>
</feature>
<sequence length="284" mass="33777">MIRLLQLEWLKNLSYKPFKIFSVIYFTVLIALLFIGLVDFSIGNFTINLKEQGIYNFPQIWNFTTWIVGLFKIFLGCIIIFSICQEFTNRMFKQNTIDGLSRKEFIFSKLLTILIFTTFSTLFVLFVSLYLGYNYSEKTSFNLVTQEIYFIPNYFIKLFTFFTLLMFLSIVLRKSMFVFLGIFALWFLEQVFNVLEMKVFYSNYPNISNQELVEKVQNEFMWSKFLPLESTSGLIPNPMMRLQIAEMLGGKFSFQYPTFNLVASLLWTTLFILASYWILKKRDW</sequence>
<dbReference type="GO" id="GO:0005886">
    <property type="term" value="C:plasma membrane"/>
    <property type="evidence" value="ECO:0007669"/>
    <property type="project" value="UniProtKB-SubCell"/>
</dbReference>
<feature type="transmembrane region" description="Helical" evidence="1">
    <location>
        <begin position="151"/>
        <end position="170"/>
    </location>
</feature>
<organism evidence="2 3">
    <name type="scientific">Flavobacterium croceum DSM 17960</name>
    <dbReference type="NCBI Taxonomy" id="1121886"/>
    <lineage>
        <taxon>Bacteria</taxon>
        <taxon>Pseudomonadati</taxon>
        <taxon>Bacteroidota</taxon>
        <taxon>Flavobacteriia</taxon>
        <taxon>Flavobacteriales</taxon>
        <taxon>Flavobacteriaceae</taxon>
        <taxon>Flavobacterium</taxon>
    </lineage>
</organism>